<dbReference type="EMBL" id="VLLP01000001">
    <property type="protein sequence ID" value="TWJ32247.1"/>
    <property type="molecule type" value="Genomic_DNA"/>
</dbReference>
<protein>
    <recommendedName>
        <fullName evidence="1">DUF7779 domain-containing protein</fullName>
    </recommendedName>
</protein>
<dbReference type="OrthoDB" id="3210382at2"/>
<proteinExistence type="predicted"/>
<sequence>MTGLVGAPRGAPTKRVRNCGLFAFTVVLAIGNERSDPEAHRLDEAAQLAADLGCLPLALAQAATYIQDQDLTCAGYRKRLARRRLTALSPHLLPDDQATPVADTWALSVELADAATGGIARILLQIAALLDPNGMPHNLFAAQAVTAYCEQRLGQPVDADDTHDAIRTLHRLSLTSSTQNTTPGSASLRVHALVQRATRETTPDEQQRLLAVTAADSLVEI</sequence>
<dbReference type="InterPro" id="IPR056681">
    <property type="entry name" value="DUF7779"/>
</dbReference>
<evidence type="ECO:0000259" key="1">
    <source>
        <dbReference type="Pfam" id="PF25000"/>
    </source>
</evidence>
<evidence type="ECO:0000313" key="3">
    <source>
        <dbReference type="Proteomes" id="UP000319728"/>
    </source>
</evidence>
<accession>A0A562WR00</accession>
<comment type="caution">
    <text evidence="2">The sequence shown here is derived from an EMBL/GenBank/DDBJ whole genome shotgun (WGS) entry which is preliminary data.</text>
</comment>
<organism evidence="2 3">
    <name type="scientific">Micromonospora sagamiensis</name>
    <dbReference type="NCBI Taxonomy" id="47875"/>
    <lineage>
        <taxon>Bacteria</taxon>
        <taxon>Bacillati</taxon>
        <taxon>Actinomycetota</taxon>
        <taxon>Actinomycetes</taxon>
        <taxon>Micromonosporales</taxon>
        <taxon>Micromonosporaceae</taxon>
        <taxon>Micromonospora</taxon>
    </lineage>
</organism>
<keyword evidence="3" id="KW-1185">Reference proteome</keyword>
<reference evidence="2 3" key="1">
    <citation type="submission" date="2019-07" db="EMBL/GenBank/DDBJ databases">
        <title>R&amp;d 2014.</title>
        <authorList>
            <person name="Klenk H.-P."/>
        </authorList>
    </citation>
    <scope>NUCLEOTIDE SEQUENCE [LARGE SCALE GENOMIC DNA]</scope>
    <source>
        <strain evidence="2 3">DSM 43912</strain>
    </source>
</reference>
<feature type="domain" description="DUF7779" evidence="1">
    <location>
        <begin position="120"/>
        <end position="205"/>
    </location>
</feature>
<dbReference type="RefSeq" id="WP_145821556.1">
    <property type="nucleotide sequence ID" value="NZ_AP023438.1"/>
</dbReference>
<dbReference type="AlphaFoldDB" id="A0A562WR00"/>
<gene>
    <name evidence="2" type="ORF">JD81_05822</name>
</gene>
<dbReference type="Pfam" id="PF25000">
    <property type="entry name" value="DUF7779"/>
    <property type="match status" value="1"/>
</dbReference>
<evidence type="ECO:0000313" key="2">
    <source>
        <dbReference type="EMBL" id="TWJ32247.1"/>
    </source>
</evidence>
<dbReference type="Proteomes" id="UP000319728">
    <property type="component" value="Unassembled WGS sequence"/>
</dbReference>
<name>A0A562WR00_9ACTN</name>